<reference evidence="2 3" key="1">
    <citation type="submission" date="2013-09" db="EMBL/GenBank/DDBJ databases">
        <title>Genomic characterization of Ralstonia solanacearum phage phiRSB3.</title>
        <authorList>
            <person name="Kawasaki T."/>
            <person name="Matsunami M."/>
            <person name="Fujie M."/>
            <person name="Yamada T."/>
        </authorList>
    </citation>
    <scope>NUCLEOTIDE SEQUENCE [LARGE SCALE GENOMIC DNA]</scope>
</reference>
<protein>
    <submittedName>
        <fullName evidence="2">Putative internal core protein</fullName>
    </submittedName>
</protein>
<keyword evidence="3" id="KW-1185">Reference proteome</keyword>
<evidence type="ECO:0000313" key="2">
    <source>
        <dbReference type="EMBL" id="BAN92353.1"/>
    </source>
</evidence>
<feature type="region of interest" description="Disordered" evidence="1">
    <location>
        <begin position="1"/>
        <end position="24"/>
    </location>
</feature>
<organism evidence="2 3">
    <name type="scientific">Ralstonia phage RSB3</name>
    <dbReference type="NCBI Taxonomy" id="1402875"/>
    <lineage>
        <taxon>Viruses</taxon>
        <taxon>Duplodnaviria</taxon>
        <taxon>Heunggongvirae</taxon>
        <taxon>Uroviricota</taxon>
        <taxon>Caudoviricetes</taxon>
        <taxon>Autographivirales</taxon>
        <taxon>Autoscriptoviridae</taxon>
        <taxon>Jiaoyazivirus</taxon>
        <taxon>Jiaoyazivirus RSB3</taxon>
    </lineage>
</organism>
<sequence length="1315" mass="141955">MQPIVNVDPRIYGGEAPSTTDVPVMDPERLNGGAAQQPYVEPARVSQEGIGAGSSAVAEGQAAIQAANRERASIGDSALASVKSWTTTRVWDYFNQPDFAYDGEFDPKPYINHAPVSLSADEHKFLAQSTSEEMYNYRLDNLLDQRKLYEQMGDHPVISGIVGMADPVYLAIDLASMGTATALTGGAAAARGAARALSGAGSFAGAYAAGKIAQQVAPMDDKHILIGALIQGAASATLYRAATKRFERVDPTYPSDELTAVINRAGGNEVGIEARIAAEDADVAYSRANDLNSKDFVGPRRDVDARIHTDSITDPKTGQSTVQAFEDIDPVATRYVSGDAPPNLAQRGISDLEPRSDAYTVLGKFENDKDFGPLIRQIRQEHGQALSTIGAYVGKVKRAAYYHGDHAFYMDRGDSAFVALHEAMHGMTAAKIEYGLANPGTAHGRLVAELDAIRQQVKTYLRQNPQEKNYLNGYFTKNMHEFAAGLYSHNYGDFTKLLAKLPAQGSRNALTKVVDVVRKLMGIKPGQQSALTKALGITDDLMKQKLDIVAKNTGDTLAHLAPEGTPAQVGQQVGGWWERMWNRENKAEGAARGMEWSLHKTLRGKGTEGQRVADTLVDDPINMTGDSAVSQKQAIRNDLATKQYAFEDALKAELAKQGFGLRQRIFNSGDAIAAQANIERKVYEELMRRENAVRRGQSVVSTEVDPTISKLADLHDAATKQALDEMKAAGVRGADTIEGGAGYATRKWSVTKLEEMEQAYLAAGATERQARKAVRTLIADGIMRTNATMPRDLAEDFAQAITERTRNKGYFEDTAPMGTMGDDGAQGIRALLDGSGITPERMKRIEDFLTARKDDAGMMSNLKHRISMDTTATVTLPGGETRSIIDLLDTGVTRNLDGYLDDAAGQAALARKGLTDSSAITKLRGEYLHGIASEADRKVAAKLFDDTIKAIKGQPVGEELNQGMRRLQAITTSVGLANSGLWQTMEYANIAAKYGLVKTAGYVLKSMPLVRDLIGELGHNGNARSLVDVLAHNSSQDMRIRPFVQKLEDNFVIPVDDRLTLGLQQAKQLVPYLNAMKFVHHHQATVTANLISDSLRRAVNGDKGAIKMLEKYGLEGHTLDSIRGDLNTHGLAVDSWSEGTWAAVRGPLSKMMDDAVLRNRTGEIPAFAQFSTLGKFIFTFRSFVLGAHNKVLAGTLGRHGFSGLGLLMMYQFPLAMASSYAVSVQRGKPETDIGKLASTAIAQQSAMGLFSELWGVVSGDKNQFGSSGLMAIDRLYKTGSQVAQGKVGGAASSLAQSVPLLAIMPGVKALAEQLK</sequence>
<dbReference type="KEGG" id="vg:17699669"/>
<dbReference type="EMBL" id="AB854109">
    <property type="protein sequence ID" value="BAN92353.1"/>
    <property type="molecule type" value="Genomic_DNA"/>
</dbReference>
<proteinExistence type="predicted"/>
<dbReference type="Proteomes" id="UP000016888">
    <property type="component" value="Segment"/>
</dbReference>
<evidence type="ECO:0000313" key="3">
    <source>
        <dbReference type="Proteomes" id="UP000016888"/>
    </source>
</evidence>
<name>U3TK92_9CAUD</name>
<evidence type="ECO:0000256" key="1">
    <source>
        <dbReference type="SAM" id="MobiDB-lite"/>
    </source>
</evidence>
<accession>U3TK92</accession>
<dbReference type="RefSeq" id="YP_008853930.1">
    <property type="nucleotide sequence ID" value="NC_022917.1"/>
</dbReference>
<dbReference type="GeneID" id="17699669"/>